<dbReference type="AlphaFoldDB" id="A0A381SA34"/>
<dbReference type="Pfam" id="PF14125">
    <property type="entry name" value="DUF4292"/>
    <property type="match status" value="1"/>
</dbReference>
<evidence type="ECO:0000313" key="1">
    <source>
        <dbReference type="EMBL" id="SVA00168.1"/>
    </source>
</evidence>
<accession>A0A381SA34</accession>
<dbReference type="Gene3D" id="2.50.20.10">
    <property type="entry name" value="Lipoprotein localisation LolA/LolB/LppX"/>
    <property type="match status" value="1"/>
</dbReference>
<sequence length="275" mass="32177">MKNIKYILFIIVLLFTSCALKKEYVIGDSKGITAKKIVKTIEQNQNKFTSLQARARIDYSSNNKIKTNTVTIRILAGEKVWISAPLGAIRLLITKDSIKYYNKLERNYIKTDFSYIEDLLGLNVTYDMLEKLLFGQPVLELGSRDFEKKLNKENNQTPNKLRSYVFKKKVNFDNNQFIGLFYINPYNFKLNSQKFFEEQDSIKIADKSKMFKSPQTFSINYKNYTTTNKEVYPKRILFLDSNNKSINIDMKSVVINKKLNIPFRIPRGYNQINVD</sequence>
<dbReference type="EMBL" id="UINC01002773">
    <property type="protein sequence ID" value="SVA00168.1"/>
    <property type="molecule type" value="Genomic_DNA"/>
</dbReference>
<dbReference type="PROSITE" id="PS51257">
    <property type="entry name" value="PROKAR_LIPOPROTEIN"/>
    <property type="match status" value="1"/>
</dbReference>
<gene>
    <name evidence="1" type="ORF">METZ01_LOCUS53022</name>
</gene>
<protein>
    <recommendedName>
        <fullName evidence="2">DUF4292 domain-containing protein</fullName>
    </recommendedName>
</protein>
<reference evidence="1" key="1">
    <citation type="submission" date="2018-05" db="EMBL/GenBank/DDBJ databases">
        <authorList>
            <person name="Lanie J.A."/>
            <person name="Ng W.-L."/>
            <person name="Kazmierczak K.M."/>
            <person name="Andrzejewski T.M."/>
            <person name="Davidsen T.M."/>
            <person name="Wayne K.J."/>
            <person name="Tettelin H."/>
            <person name="Glass J.I."/>
            <person name="Rusch D."/>
            <person name="Podicherti R."/>
            <person name="Tsui H.-C.T."/>
            <person name="Winkler M.E."/>
        </authorList>
    </citation>
    <scope>NUCLEOTIDE SEQUENCE</scope>
</reference>
<proteinExistence type="predicted"/>
<evidence type="ECO:0008006" key="2">
    <source>
        <dbReference type="Google" id="ProtNLM"/>
    </source>
</evidence>
<dbReference type="InterPro" id="IPR025634">
    <property type="entry name" value="DUF4292"/>
</dbReference>
<organism evidence="1">
    <name type="scientific">marine metagenome</name>
    <dbReference type="NCBI Taxonomy" id="408172"/>
    <lineage>
        <taxon>unclassified sequences</taxon>
        <taxon>metagenomes</taxon>
        <taxon>ecological metagenomes</taxon>
    </lineage>
</organism>
<name>A0A381SA34_9ZZZZ</name>